<name>A0A2Z6P6X5_TRISU</name>
<gene>
    <name evidence="1" type="ORF">TSUD_145140</name>
</gene>
<keyword evidence="2" id="KW-1185">Reference proteome</keyword>
<proteinExistence type="predicted"/>
<dbReference type="Proteomes" id="UP000242715">
    <property type="component" value="Unassembled WGS sequence"/>
</dbReference>
<evidence type="ECO:0000313" key="2">
    <source>
        <dbReference type="Proteomes" id="UP000242715"/>
    </source>
</evidence>
<evidence type="ECO:0000313" key="1">
    <source>
        <dbReference type="EMBL" id="GAU38137.1"/>
    </source>
</evidence>
<sequence>MVNLTESEAEISPMSIVSCKVFKEGRLRDGRAVRAWGRRAALLDARGGACGGGFRAFVFA</sequence>
<protein>
    <submittedName>
        <fullName evidence="1">Uncharacterized protein</fullName>
    </submittedName>
</protein>
<organism evidence="1 2">
    <name type="scientific">Trifolium subterraneum</name>
    <name type="common">Subterranean clover</name>
    <dbReference type="NCBI Taxonomy" id="3900"/>
    <lineage>
        <taxon>Eukaryota</taxon>
        <taxon>Viridiplantae</taxon>
        <taxon>Streptophyta</taxon>
        <taxon>Embryophyta</taxon>
        <taxon>Tracheophyta</taxon>
        <taxon>Spermatophyta</taxon>
        <taxon>Magnoliopsida</taxon>
        <taxon>eudicotyledons</taxon>
        <taxon>Gunneridae</taxon>
        <taxon>Pentapetalae</taxon>
        <taxon>rosids</taxon>
        <taxon>fabids</taxon>
        <taxon>Fabales</taxon>
        <taxon>Fabaceae</taxon>
        <taxon>Papilionoideae</taxon>
        <taxon>50 kb inversion clade</taxon>
        <taxon>NPAAA clade</taxon>
        <taxon>Hologalegina</taxon>
        <taxon>IRL clade</taxon>
        <taxon>Trifolieae</taxon>
        <taxon>Trifolium</taxon>
    </lineage>
</organism>
<dbReference type="AlphaFoldDB" id="A0A2Z6P6X5"/>
<reference evidence="2" key="1">
    <citation type="journal article" date="2017" name="Front. Plant Sci.">
        <title>Climate Clever Clovers: New Paradigm to Reduce the Environmental Footprint of Ruminants by Breeding Low Methanogenic Forages Utilizing Haplotype Variation.</title>
        <authorList>
            <person name="Kaur P."/>
            <person name="Appels R."/>
            <person name="Bayer P.E."/>
            <person name="Keeble-Gagnere G."/>
            <person name="Wang J."/>
            <person name="Hirakawa H."/>
            <person name="Shirasawa K."/>
            <person name="Vercoe P."/>
            <person name="Stefanova K."/>
            <person name="Durmic Z."/>
            <person name="Nichols P."/>
            <person name="Revell C."/>
            <person name="Isobe S.N."/>
            <person name="Edwards D."/>
            <person name="Erskine W."/>
        </authorList>
    </citation>
    <scope>NUCLEOTIDE SEQUENCE [LARGE SCALE GENOMIC DNA]</scope>
    <source>
        <strain evidence="2">cv. Daliak</strain>
    </source>
</reference>
<accession>A0A2Z6P6X5</accession>
<dbReference type="EMBL" id="DF973703">
    <property type="protein sequence ID" value="GAU38137.1"/>
    <property type="molecule type" value="Genomic_DNA"/>
</dbReference>